<dbReference type="Proteomes" id="UP001179647">
    <property type="component" value="Chromosome"/>
</dbReference>
<accession>A0AAF0CV40</accession>
<evidence type="ECO:0000313" key="1">
    <source>
        <dbReference type="EMBL" id="WEG73463.1"/>
    </source>
</evidence>
<dbReference type="EMBL" id="CP110232">
    <property type="protein sequence ID" value="WEG73463.1"/>
    <property type="molecule type" value="Genomic_DNA"/>
</dbReference>
<organism evidence="1 2">
    <name type="scientific">Vagococcus intermedius</name>
    <dbReference type="NCBI Taxonomy" id="2991418"/>
    <lineage>
        <taxon>Bacteria</taxon>
        <taxon>Bacillati</taxon>
        <taxon>Bacillota</taxon>
        <taxon>Bacilli</taxon>
        <taxon>Lactobacillales</taxon>
        <taxon>Enterococcaceae</taxon>
        <taxon>Vagococcus</taxon>
    </lineage>
</organism>
<gene>
    <name evidence="1" type="ORF">OL234_00720</name>
</gene>
<name>A0AAF0CV40_9ENTE</name>
<proteinExistence type="predicted"/>
<dbReference type="RefSeq" id="WP_275469262.1">
    <property type="nucleotide sequence ID" value="NZ_CP110232.1"/>
</dbReference>
<evidence type="ECO:0000313" key="2">
    <source>
        <dbReference type="Proteomes" id="UP001179647"/>
    </source>
</evidence>
<keyword evidence="2" id="KW-1185">Reference proteome</keyword>
<protein>
    <submittedName>
        <fullName evidence="1">Uncharacterized protein</fullName>
    </submittedName>
</protein>
<sequence length="62" mass="6678">MNVEELVAKAKELIGDNKIEEAKSFIEEHKDDLGEKAHALTALLGDNADDILGKVKGLFGGK</sequence>
<dbReference type="KEGG" id="vie:OL234_00720"/>
<reference evidence="1" key="1">
    <citation type="submission" date="2022-10" db="EMBL/GenBank/DDBJ databases">
        <title>Vagococcus sp. isolated from poultry meat.</title>
        <authorList>
            <person name="Johansson P."/>
            <person name="Bjorkroth J."/>
        </authorList>
    </citation>
    <scope>NUCLEOTIDE SEQUENCE</scope>
    <source>
        <strain evidence="1">STAA11</strain>
    </source>
</reference>
<dbReference type="AlphaFoldDB" id="A0AAF0CV40"/>